<feature type="region of interest" description="Disordered" evidence="1">
    <location>
        <begin position="98"/>
        <end position="157"/>
    </location>
</feature>
<keyword evidence="2" id="KW-0406">Ion transport</keyword>
<organism evidence="2 3">
    <name type="scientific">Eimeria maxima</name>
    <name type="common">Coccidian parasite</name>
    <dbReference type="NCBI Taxonomy" id="5804"/>
    <lineage>
        <taxon>Eukaryota</taxon>
        <taxon>Sar</taxon>
        <taxon>Alveolata</taxon>
        <taxon>Apicomplexa</taxon>
        <taxon>Conoidasida</taxon>
        <taxon>Coccidia</taxon>
        <taxon>Eucoccidiorida</taxon>
        <taxon>Eimeriorina</taxon>
        <taxon>Eimeriidae</taxon>
        <taxon>Eimeria</taxon>
    </lineage>
</organism>
<reference evidence="2" key="2">
    <citation type="submission" date="2013-10" db="EMBL/GenBank/DDBJ databases">
        <authorList>
            <person name="Aslett M."/>
        </authorList>
    </citation>
    <scope>NUCLEOTIDE SEQUENCE [LARGE SCALE GENOMIC DNA]</scope>
    <source>
        <strain evidence="2">Weybridge</strain>
    </source>
</reference>
<gene>
    <name evidence="2" type="ORF">EMWEY_00009360</name>
</gene>
<dbReference type="AlphaFoldDB" id="U6MAH6"/>
<accession>U6MAH6</accession>
<sequence length="203" mass="22157">MPSDLSPQQQLDRQELLQQQLAQPLLGQPHEPTTEQLEQEIEERIKRIRLEGVAVRCEEADRVAAATGVGVGRPQDCFANLTPLESPNLHQQLLHGNLCRDPETNSHGRRSSRSSEVGSHSGSSESDVCSIVREPLTTGSSSAAPPGETPQERAKLAQIAAAAELAARAESLRRSLVNDDPEPPEHQVIKDLGERVLLTDEDF</sequence>
<dbReference type="VEuPathDB" id="ToxoDB:EMWEY_00009360"/>
<keyword evidence="2" id="KW-0813">Transport</keyword>
<protein>
    <submittedName>
        <fullName evidence="2">Potassium channel tetramerisation domain containing protein, putative</fullName>
    </submittedName>
</protein>
<keyword evidence="3" id="KW-1185">Reference proteome</keyword>
<evidence type="ECO:0000256" key="1">
    <source>
        <dbReference type="SAM" id="MobiDB-lite"/>
    </source>
</evidence>
<proteinExistence type="predicted"/>
<dbReference type="Proteomes" id="UP000030763">
    <property type="component" value="Unassembled WGS sequence"/>
</dbReference>
<evidence type="ECO:0000313" key="2">
    <source>
        <dbReference type="EMBL" id="CDJ61222.1"/>
    </source>
</evidence>
<dbReference type="EMBL" id="HG722032">
    <property type="protein sequence ID" value="CDJ61222.1"/>
    <property type="molecule type" value="Genomic_DNA"/>
</dbReference>
<name>U6MAH6_EIMMA</name>
<dbReference type="OrthoDB" id="2414723at2759"/>
<dbReference type="RefSeq" id="XP_013337872.1">
    <property type="nucleotide sequence ID" value="XM_013482418.1"/>
</dbReference>
<evidence type="ECO:0000313" key="3">
    <source>
        <dbReference type="Proteomes" id="UP000030763"/>
    </source>
</evidence>
<keyword evidence="2" id="KW-0407">Ion channel</keyword>
<feature type="compositionally biased region" description="Low complexity" evidence="1">
    <location>
        <begin position="114"/>
        <end position="126"/>
    </location>
</feature>
<reference evidence="2" key="1">
    <citation type="submission" date="2013-10" db="EMBL/GenBank/DDBJ databases">
        <title>Genomic analysis of the causative agents of coccidiosis in chickens.</title>
        <authorList>
            <person name="Reid A.J."/>
            <person name="Blake D."/>
            <person name="Billington K."/>
            <person name="Browne H."/>
            <person name="Dunn M."/>
            <person name="Hung S."/>
            <person name="Kawahara F."/>
            <person name="Miranda-Saavedra D."/>
            <person name="Mourier T."/>
            <person name="Nagra H."/>
            <person name="Otto T.D."/>
            <person name="Rawlings N."/>
            <person name="Sanchez A."/>
            <person name="Sanders M."/>
            <person name="Subramaniam C."/>
            <person name="Tay Y."/>
            <person name="Dear P."/>
            <person name="Doerig C."/>
            <person name="Gruber A."/>
            <person name="Parkinson J."/>
            <person name="Shirley M."/>
            <person name="Wan K.L."/>
            <person name="Berriman M."/>
            <person name="Tomley F."/>
            <person name="Pain A."/>
        </authorList>
    </citation>
    <scope>NUCLEOTIDE SEQUENCE [LARGE SCALE GENOMIC DNA]</scope>
    <source>
        <strain evidence="2">Weybridge</strain>
    </source>
</reference>
<dbReference type="GO" id="GO:0034220">
    <property type="term" value="P:monoatomic ion transmembrane transport"/>
    <property type="evidence" value="ECO:0007669"/>
    <property type="project" value="UniProtKB-KW"/>
</dbReference>
<dbReference type="GeneID" id="25334922"/>